<dbReference type="Proteomes" id="UP000233256">
    <property type="component" value="Unassembled WGS sequence"/>
</dbReference>
<reference evidence="1 2" key="1">
    <citation type="journal article" date="2017" name="ISME J.">
        <title>Potential for microbial H2 and metal transformations associated with novel bacteria and archaea in deep terrestrial subsurface sediments.</title>
        <authorList>
            <person name="Hernsdorf A.W."/>
            <person name="Amano Y."/>
            <person name="Miyakawa K."/>
            <person name="Ise K."/>
            <person name="Suzuki Y."/>
            <person name="Anantharaman K."/>
            <person name="Probst A."/>
            <person name="Burstein D."/>
            <person name="Thomas B.C."/>
            <person name="Banfield J.F."/>
        </authorList>
    </citation>
    <scope>NUCLEOTIDE SEQUENCE [LARGE SCALE GENOMIC DNA]</scope>
    <source>
        <strain evidence="1">HGW-Wallbacteria-1</strain>
    </source>
</reference>
<evidence type="ECO:0000313" key="1">
    <source>
        <dbReference type="EMBL" id="PKK89936.1"/>
    </source>
</evidence>
<gene>
    <name evidence="1" type="ORF">CVV64_11415</name>
</gene>
<proteinExistence type="predicted"/>
<organism evidence="1 2">
    <name type="scientific">Candidatus Wallbacteria bacterium HGW-Wallbacteria-1</name>
    <dbReference type="NCBI Taxonomy" id="2013854"/>
    <lineage>
        <taxon>Bacteria</taxon>
        <taxon>Candidatus Walliibacteriota</taxon>
    </lineage>
</organism>
<dbReference type="EMBL" id="PGXC01000009">
    <property type="protein sequence ID" value="PKK89936.1"/>
    <property type="molecule type" value="Genomic_DNA"/>
</dbReference>
<protein>
    <submittedName>
        <fullName evidence="1">Uncharacterized protein</fullName>
    </submittedName>
</protein>
<name>A0A2N1PNM0_9BACT</name>
<dbReference type="AlphaFoldDB" id="A0A2N1PNM0"/>
<evidence type="ECO:0000313" key="2">
    <source>
        <dbReference type="Proteomes" id="UP000233256"/>
    </source>
</evidence>
<accession>A0A2N1PNM0</accession>
<sequence>MHYHLSILRPYGWWTRFRGRHYLKIEDIITRHCNFQFISFQGTELFHFVFERLDFGQLYHIKATRELKLMFQTLSKVQ</sequence>
<comment type="caution">
    <text evidence="1">The sequence shown here is derived from an EMBL/GenBank/DDBJ whole genome shotgun (WGS) entry which is preliminary data.</text>
</comment>